<reference evidence="3" key="1">
    <citation type="journal article" date="2019" name="Int. J. Syst. Evol. Microbiol.">
        <title>The Global Catalogue of Microorganisms (GCM) 10K type strain sequencing project: providing services to taxonomists for standard genome sequencing and annotation.</title>
        <authorList>
            <consortium name="The Broad Institute Genomics Platform"/>
            <consortium name="The Broad Institute Genome Sequencing Center for Infectious Disease"/>
            <person name="Wu L."/>
            <person name="Ma J."/>
        </authorList>
    </citation>
    <scope>NUCLEOTIDE SEQUENCE [LARGE SCALE GENOMIC DNA]</scope>
    <source>
        <strain evidence="3">JCM 16902</strain>
    </source>
</reference>
<organism evidence="2 3">
    <name type="scientific">Kineosporia mesophila</name>
    <dbReference type="NCBI Taxonomy" id="566012"/>
    <lineage>
        <taxon>Bacteria</taxon>
        <taxon>Bacillati</taxon>
        <taxon>Actinomycetota</taxon>
        <taxon>Actinomycetes</taxon>
        <taxon>Kineosporiales</taxon>
        <taxon>Kineosporiaceae</taxon>
        <taxon>Kineosporia</taxon>
    </lineage>
</organism>
<protein>
    <submittedName>
        <fullName evidence="2">Uncharacterized protein</fullName>
    </submittedName>
</protein>
<sequence>MYRSRLDRDSDLLHGLPDPGHTLTHMTCYRSSRTEWLQQIGSGETRYLSARPVSVAVEVADGEATVVDQAVVDTTRPGLPGHLESADGRRSDGPG</sequence>
<dbReference type="Proteomes" id="UP001501074">
    <property type="component" value="Unassembled WGS sequence"/>
</dbReference>
<comment type="caution">
    <text evidence="2">The sequence shown here is derived from an EMBL/GenBank/DDBJ whole genome shotgun (WGS) entry which is preliminary data.</text>
</comment>
<evidence type="ECO:0000313" key="3">
    <source>
        <dbReference type="Proteomes" id="UP001501074"/>
    </source>
</evidence>
<dbReference type="EMBL" id="BAAAZO010000002">
    <property type="protein sequence ID" value="GAA3600286.1"/>
    <property type="molecule type" value="Genomic_DNA"/>
</dbReference>
<feature type="compositionally biased region" description="Basic and acidic residues" evidence="1">
    <location>
        <begin position="84"/>
        <end position="95"/>
    </location>
</feature>
<feature type="compositionally biased region" description="Basic and acidic residues" evidence="1">
    <location>
        <begin position="1"/>
        <end position="12"/>
    </location>
</feature>
<evidence type="ECO:0000256" key="1">
    <source>
        <dbReference type="SAM" id="MobiDB-lite"/>
    </source>
</evidence>
<feature type="region of interest" description="Disordered" evidence="1">
    <location>
        <begin position="75"/>
        <end position="95"/>
    </location>
</feature>
<feature type="region of interest" description="Disordered" evidence="1">
    <location>
        <begin position="1"/>
        <end position="24"/>
    </location>
</feature>
<name>A0ABP6Z7L4_9ACTN</name>
<gene>
    <name evidence="2" type="ORF">GCM10022223_14810</name>
</gene>
<keyword evidence="3" id="KW-1185">Reference proteome</keyword>
<dbReference type="RefSeq" id="WP_231486231.1">
    <property type="nucleotide sequence ID" value="NZ_BAAAZO010000002.1"/>
</dbReference>
<dbReference type="Gene3D" id="3.10.450.50">
    <property type="match status" value="1"/>
</dbReference>
<evidence type="ECO:0000313" key="2">
    <source>
        <dbReference type="EMBL" id="GAA3600286.1"/>
    </source>
</evidence>
<accession>A0ABP6Z7L4</accession>
<proteinExistence type="predicted"/>